<gene>
    <name evidence="5" type="ORF">FVF58_44315</name>
</gene>
<name>A0A5B0G5L1_9BURK</name>
<dbReference type="InterPro" id="IPR015168">
    <property type="entry name" value="SsuA/THI5"/>
</dbReference>
<comment type="subcellular location">
    <subcellularLocation>
        <location evidence="1">Periplasm</location>
    </subcellularLocation>
</comment>
<dbReference type="PANTHER" id="PTHR30024:SF47">
    <property type="entry name" value="TAURINE-BINDING PERIPLASMIC PROTEIN"/>
    <property type="match status" value="1"/>
</dbReference>
<comment type="similarity">
    <text evidence="2">Belongs to the bacterial solute-binding protein SsuA/TauA family.</text>
</comment>
<dbReference type="PANTHER" id="PTHR30024">
    <property type="entry name" value="ALIPHATIC SULFONATES-BINDING PROTEIN-RELATED"/>
    <property type="match status" value="1"/>
</dbReference>
<dbReference type="Proteomes" id="UP000325273">
    <property type="component" value="Unassembled WGS sequence"/>
</dbReference>
<organism evidence="5 6">
    <name type="scientific">Paraburkholderia panacisoli</name>
    <dbReference type="NCBI Taxonomy" id="2603818"/>
    <lineage>
        <taxon>Bacteria</taxon>
        <taxon>Pseudomonadati</taxon>
        <taxon>Pseudomonadota</taxon>
        <taxon>Betaproteobacteria</taxon>
        <taxon>Burkholderiales</taxon>
        <taxon>Burkholderiaceae</taxon>
        <taxon>Paraburkholderia</taxon>
    </lineage>
</organism>
<evidence type="ECO:0000256" key="3">
    <source>
        <dbReference type="ARBA" id="ARBA00022729"/>
    </source>
</evidence>
<dbReference type="GO" id="GO:0042597">
    <property type="term" value="C:periplasmic space"/>
    <property type="evidence" value="ECO:0007669"/>
    <property type="project" value="UniProtKB-SubCell"/>
</dbReference>
<dbReference type="Pfam" id="PF09084">
    <property type="entry name" value="NMT1"/>
    <property type="match status" value="1"/>
</dbReference>
<evidence type="ECO:0000313" key="6">
    <source>
        <dbReference type="Proteomes" id="UP000325273"/>
    </source>
</evidence>
<dbReference type="GO" id="GO:0042918">
    <property type="term" value="P:alkanesulfonate transmembrane transport"/>
    <property type="evidence" value="ECO:0007669"/>
    <property type="project" value="TreeGrafter"/>
</dbReference>
<dbReference type="AlphaFoldDB" id="A0A5B0G5L1"/>
<proteinExistence type="inferred from homology"/>
<dbReference type="RefSeq" id="WP_149675921.1">
    <property type="nucleotide sequence ID" value="NZ_VTUZ01000057.1"/>
</dbReference>
<dbReference type="Gene3D" id="3.40.190.10">
    <property type="entry name" value="Periplasmic binding protein-like II"/>
    <property type="match status" value="2"/>
</dbReference>
<keyword evidence="3" id="KW-0732">Signal</keyword>
<dbReference type="SUPFAM" id="SSF53850">
    <property type="entry name" value="Periplasmic binding protein-like II"/>
    <property type="match status" value="1"/>
</dbReference>
<feature type="domain" description="SsuA/THI5-like" evidence="4">
    <location>
        <begin position="88"/>
        <end position="296"/>
    </location>
</feature>
<comment type="caution">
    <text evidence="5">The sequence shown here is derived from an EMBL/GenBank/DDBJ whole genome shotgun (WGS) entry which is preliminary data.</text>
</comment>
<evidence type="ECO:0000313" key="5">
    <source>
        <dbReference type="EMBL" id="KAA0998512.1"/>
    </source>
</evidence>
<evidence type="ECO:0000256" key="2">
    <source>
        <dbReference type="ARBA" id="ARBA00010742"/>
    </source>
</evidence>
<accession>A0A5B0G5L1</accession>
<keyword evidence="6" id="KW-1185">Reference proteome</keyword>
<evidence type="ECO:0000259" key="4">
    <source>
        <dbReference type="Pfam" id="PF09084"/>
    </source>
</evidence>
<protein>
    <submittedName>
        <fullName evidence="5">ABC transporter substrate-binding protein</fullName>
    </submittedName>
</protein>
<sequence length="383" mass="42307">MDAANSRRVVRFRCVIVPMLRHPSPHSSKTKACWSPKKTAQYLHHGVLTARVSRQYPAIDCRRQTGLHMEEHLKSFTVLGFEGAFNLPIWVGKKQRYFEKYGLDVNLEYVKGSVDMINRLTSGSAQVALTSVDNVLAYRNGQGETVDGSAPDLVAFMGGDHGFLSLMARPELKTVSQLRGKTLSVDALTTGFAFVLREILAANQIAVTDVTFEAAGGTGNRYRALVAGQHDGTLVRTPFERLGGRHGLNVLARGSSLFSDYLGTVGVVLQSWVARNQQQLIGFILAYREALNWIFDAANNDASVEILRAEFVELTDDGARAVLEDLVDPSHGLIRDMNIPDAGLEQVSRIREAHARVSTVQARGDCVDRQYLHMAQSSARWPR</sequence>
<reference evidence="5 6" key="1">
    <citation type="submission" date="2019-08" db="EMBL/GenBank/DDBJ databases">
        <title>Paraburkholderia sp. DCY113.</title>
        <authorList>
            <person name="Kang J."/>
        </authorList>
    </citation>
    <scope>NUCLEOTIDE SEQUENCE [LARGE SCALE GENOMIC DNA]</scope>
    <source>
        <strain evidence="5 6">DCY113</strain>
    </source>
</reference>
<dbReference type="EMBL" id="VTUZ01000057">
    <property type="protein sequence ID" value="KAA0998512.1"/>
    <property type="molecule type" value="Genomic_DNA"/>
</dbReference>
<evidence type="ECO:0000256" key="1">
    <source>
        <dbReference type="ARBA" id="ARBA00004418"/>
    </source>
</evidence>